<protein>
    <recommendedName>
        <fullName evidence="1">Mycothiol-dependent maleylpyruvate isomerase metal-binding domain-containing protein</fullName>
    </recommendedName>
</protein>
<reference evidence="3" key="1">
    <citation type="journal article" date="2019" name="Int. J. Syst. Evol. Microbiol.">
        <title>The Global Catalogue of Microorganisms (GCM) 10K type strain sequencing project: providing services to taxonomists for standard genome sequencing and annotation.</title>
        <authorList>
            <consortium name="The Broad Institute Genomics Platform"/>
            <consortium name="The Broad Institute Genome Sequencing Center for Infectious Disease"/>
            <person name="Wu L."/>
            <person name="Ma J."/>
        </authorList>
    </citation>
    <scope>NUCLEOTIDE SEQUENCE [LARGE SCALE GENOMIC DNA]</scope>
    <source>
        <strain evidence="3">JCM 3380</strain>
    </source>
</reference>
<dbReference type="Pfam" id="PF11716">
    <property type="entry name" value="MDMPI_N"/>
    <property type="match status" value="1"/>
</dbReference>
<dbReference type="Proteomes" id="UP001500416">
    <property type="component" value="Unassembled WGS sequence"/>
</dbReference>
<evidence type="ECO:0000313" key="2">
    <source>
        <dbReference type="EMBL" id="GAA0213174.1"/>
    </source>
</evidence>
<dbReference type="InterPro" id="IPR017517">
    <property type="entry name" value="Maleyloyr_isom"/>
</dbReference>
<keyword evidence="3" id="KW-1185">Reference proteome</keyword>
<organism evidence="2 3">
    <name type="scientific">Saccharothrix mutabilis subsp. mutabilis</name>
    <dbReference type="NCBI Taxonomy" id="66855"/>
    <lineage>
        <taxon>Bacteria</taxon>
        <taxon>Bacillati</taxon>
        <taxon>Actinomycetota</taxon>
        <taxon>Actinomycetes</taxon>
        <taxon>Pseudonocardiales</taxon>
        <taxon>Pseudonocardiaceae</taxon>
        <taxon>Saccharothrix</taxon>
    </lineage>
</organism>
<name>A0ABP3CQS8_9PSEU</name>
<dbReference type="NCBIfam" id="TIGR03083">
    <property type="entry name" value="maleylpyruvate isomerase family mycothiol-dependent enzyme"/>
    <property type="match status" value="1"/>
</dbReference>
<dbReference type="Gene3D" id="1.20.120.450">
    <property type="entry name" value="dinb family like domain"/>
    <property type="match status" value="1"/>
</dbReference>
<gene>
    <name evidence="2" type="ORF">GCM10010492_08710</name>
</gene>
<accession>A0ABP3CQS8</accession>
<comment type="caution">
    <text evidence="2">The sequence shown here is derived from an EMBL/GenBank/DDBJ whole genome shotgun (WGS) entry which is preliminary data.</text>
</comment>
<evidence type="ECO:0000259" key="1">
    <source>
        <dbReference type="Pfam" id="PF11716"/>
    </source>
</evidence>
<feature type="domain" description="Mycothiol-dependent maleylpyruvate isomerase metal-binding" evidence="1">
    <location>
        <begin position="3"/>
        <end position="117"/>
    </location>
</feature>
<proteinExistence type="predicted"/>
<dbReference type="SUPFAM" id="SSF109854">
    <property type="entry name" value="DinB/YfiT-like putative metalloenzymes"/>
    <property type="match status" value="1"/>
</dbReference>
<dbReference type="EMBL" id="BAAABU010000002">
    <property type="protein sequence ID" value="GAA0213174.1"/>
    <property type="molecule type" value="Genomic_DNA"/>
</dbReference>
<evidence type="ECO:0000313" key="3">
    <source>
        <dbReference type="Proteomes" id="UP001500416"/>
    </source>
</evidence>
<sequence length="179" mass="19045">MGADFLEGVVDRDWAVGVPGMDWTVAQTVAHVGNCLMWYAIDMAAGVGGLHTADVEVRPATPPAELVATLRTFGAVLGSVLATAPPDARGWHPWGEADVAGFAAMGSIESIVHAHDASRALGVPFEPPADLVAKVLRRLFPEAPVDTDPWQTLLWATGRQPLGDLARRGEWTWHSAPLP</sequence>
<dbReference type="InterPro" id="IPR024344">
    <property type="entry name" value="MDMPI_metal-binding"/>
</dbReference>
<dbReference type="InterPro" id="IPR034660">
    <property type="entry name" value="DinB/YfiT-like"/>
</dbReference>